<protein>
    <submittedName>
        <fullName evidence="9">RING-type domain-containing protein</fullName>
    </submittedName>
</protein>
<feature type="region of interest" description="Disordered" evidence="6">
    <location>
        <begin position="339"/>
        <end position="383"/>
    </location>
</feature>
<feature type="coiled-coil region" evidence="5">
    <location>
        <begin position="90"/>
        <end position="148"/>
    </location>
</feature>
<evidence type="ECO:0000256" key="5">
    <source>
        <dbReference type="SAM" id="Coils"/>
    </source>
</evidence>
<dbReference type="GO" id="GO:0000795">
    <property type="term" value="C:synaptonemal complex"/>
    <property type="evidence" value="ECO:0007669"/>
    <property type="project" value="InterPro"/>
</dbReference>
<dbReference type="PANTHER" id="PTHR22663">
    <property type="entry name" value="RING FINGER PROTEIN NARYA-RELATED"/>
    <property type="match status" value="1"/>
</dbReference>
<dbReference type="PROSITE" id="PS50089">
    <property type="entry name" value="ZF_RING_2"/>
    <property type="match status" value="1"/>
</dbReference>
<evidence type="ECO:0000259" key="7">
    <source>
        <dbReference type="PROSITE" id="PS50089"/>
    </source>
</evidence>
<evidence type="ECO:0000313" key="8">
    <source>
        <dbReference type="Proteomes" id="UP000887578"/>
    </source>
</evidence>
<feature type="domain" description="RING-type" evidence="7">
    <location>
        <begin position="8"/>
        <end position="48"/>
    </location>
</feature>
<dbReference type="Gene3D" id="3.30.40.10">
    <property type="entry name" value="Zinc/RING finger domain, C3HC4 (zinc finger)"/>
    <property type="match status" value="1"/>
</dbReference>
<feature type="compositionally biased region" description="Polar residues" evidence="6">
    <location>
        <begin position="357"/>
        <end position="375"/>
    </location>
</feature>
<accession>A0A914QAV4</accession>
<keyword evidence="5" id="KW-0175">Coiled coil</keyword>
<dbReference type="GO" id="GO:0008270">
    <property type="term" value="F:zinc ion binding"/>
    <property type="evidence" value="ECO:0007669"/>
    <property type="project" value="UniProtKB-KW"/>
</dbReference>
<dbReference type="PANTHER" id="PTHR22663:SF17">
    <property type="entry name" value="RING FINGER PROTEIN NARYA-RELATED"/>
    <property type="match status" value="1"/>
</dbReference>
<dbReference type="InterPro" id="IPR001841">
    <property type="entry name" value="Znf_RING"/>
</dbReference>
<keyword evidence="8" id="KW-1185">Reference proteome</keyword>
<dbReference type="SUPFAM" id="SSF57850">
    <property type="entry name" value="RING/U-box"/>
    <property type="match status" value="1"/>
</dbReference>
<dbReference type="Pfam" id="PF14634">
    <property type="entry name" value="zf-RING_5"/>
    <property type="match status" value="1"/>
</dbReference>
<feature type="region of interest" description="Disordered" evidence="6">
    <location>
        <begin position="258"/>
        <end position="325"/>
    </location>
</feature>
<keyword evidence="2" id="KW-0862">Zinc</keyword>
<evidence type="ECO:0000256" key="4">
    <source>
        <dbReference type="PROSITE-ProRule" id="PRU00175"/>
    </source>
</evidence>
<proteinExistence type="predicted"/>
<feature type="compositionally biased region" description="Polar residues" evidence="6">
    <location>
        <begin position="292"/>
        <end position="307"/>
    </location>
</feature>
<evidence type="ECO:0000256" key="3">
    <source>
        <dbReference type="ARBA" id="ARBA00023254"/>
    </source>
</evidence>
<reference evidence="9" key="1">
    <citation type="submission" date="2022-11" db="UniProtKB">
        <authorList>
            <consortium name="WormBaseParasite"/>
        </authorList>
    </citation>
    <scope>IDENTIFICATION</scope>
</reference>
<organism evidence="8 9">
    <name type="scientific">Panagrolaimus davidi</name>
    <dbReference type="NCBI Taxonomy" id="227884"/>
    <lineage>
        <taxon>Eukaryota</taxon>
        <taxon>Metazoa</taxon>
        <taxon>Ecdysozoa</taxon>
        <taxon>Nematoda</taxon>
        <taxon>Chromadorea</taxon>
        <taxon>Rhabditida</taxon>
        <taxon>Tylenchina</taxon>
        <taxon>Panagrolaimomorpha</taxon>
        <taxon>Panagrolaimoidea</taxon>
        <taxon>Panagrolaimidae</taxon>
        <taxon>Panagrolaimus</taxon>
    </lineage>
</organism>
<dbReference type="InterPro" id="IPR013083">
    <property type="entry name" value="Znf_RING/FYVE/PHD"/>
</dbReference>
<dbReference type="GO" id="GO:0007129">
    <property type="term" value="P:homologous chromosome pairing at meiosis"/>
    <property type="evidence" value="ECO:0007669"/>
    <property type="project" value="TreeGrafter"/>
</dbReference>
<dbReference type="WBParaSite" id="PDA_v2.g28311.t1">
    <property type="protein sequence ID" value="PDA_v2.g28311.t1"/>
    <property type="gene ID" value="PDA_v2.g28311"/>
</dbReference>
<evidence type="ECO:0000256" key="1">
    <source>
        <dbReference type="ARBA" id="ARBA00022771"/>
    </source>
</evidence>
<keyword evidence="3" id="KW-0469">Meiosis</keyword>
<keyword evidence="1 4" id="KW-0479">Metal-binding</keyword>
<feature type="compositionally biased region" description="Polar residues" evidence="6">
    <location>
        <begin position="339"/>
        <end position="350"/>
    </location>
</feature>
<dbReference type="AlphaFoldDB" id="A0A914QAV4"/>
<keyword evidence="1 4" id="KW-0863">Zinc-finger</keyword>
<feature type="compositionally biased region" description="Basic and acidic residues" evidence="6">
    <location>
        <begin position="309"/>
        <end position="321"/>
    </location>
</feature>
<evidence type="ECO:0000256" key="6">
    <source>
        <dbReference type="SAM" id="MobiDB-lite"/>
    </source>
</evidence>
<evidence type="ECO:0000313" key="9">
    <source>
        <dbReference type="WBParaSite" id="PDA_v2.g28311.t1"/>
    </source>
</evidence>
<sequence>MACPWIHCNICLRLPASKCRYFISNCGHIACERCVEKKLITPKCSLCKRETKIEEINKNLREDLRKYFVNIHDFAVKSFNEVKSVIEFQSKNTRRLMKHKMEKIKELQNTTIKHSEDSATIAKLQQQVDELQARNIELANENKTLNTSFLNQQNLVNQLLCSGNTGMNVTCTPSFLQTSANGGNNLTQQDLFNIVNASYLNASATQQRHNESILQESLISPRTLAFDQSSFNMDQSSFNVAAPPNNMENTFAQQTLTQPRTMPTPSKQPFSSLRPAQNQISESLRTPAKPIASQSRKCFSVQPQQRFSDAAKKGSSTDKLNHSSRSWAGFGNEYSVLSARTSRSTPSRQSLYKPPVVTTSNSSSNLRTPLSQPLSQPERRSHTVCPHWPRARCRCNKS</sequence>
<dbReference type="GO" id="GO:0007131">
    <property type="term" value="P:reciprocal meiotic recombination"/>
    <property type="evidence" value="ECO:0007669"/>
    <property type="project" value="InterPro"/>
</dbReference>
<dbReference type="GO" id="GO:0019789">
    <property type="term" value="F:SUMO transferase activity"/>
    <property type="evidence" value="ECO:0007669"/>
    <property type="project" value="InterPro"/>
</dbReference>
<feature type="compositionally biased region" description="Polar residues" evidence="6">
    <location>
        <begin position="258"/>
        <end position="284"/>
    </location>
</feature>
<name>A0A914QAV4_9BILA</name>
<evidence type="ECO:0000256" key="2">
    <source>
        <dbReference type="ARBA" id="ARBA00022833"/>
    </source>
</evidence>
<dbReference type="InterPro" id="IPR042123">
    <property type="entry name" value="Zip3/RNF212-like"/>
</dbReference>
<dbReference type="GO" id="GO:0016925">
    <property type="term" value="P:protein sumoylation"/>
    <property type="evidence" value="ECO:0007669"/>
    <property type="project" value="TreeGrafter"/>
</dbReference>
<dbReference type="Proteomes" id="UP000887578">
    <property type="component" value="Unplaced"/>
</dbReference>